<feature type="compositionally biased region" description="Acidic residues" evidence="1">
    <location>
        <begin position="141"/>
        <end position="154"/>
    </location>
</feature>
<dbReference type="OrthoDB" id="5531344at2759"/>
<feature type="compositionally biased region" description="Low complexity" evidence="1">
    <location>
        <begin position="17"/>
        <end position="26"/>
    </location>
</feature>
<dbReference type="InterPro" id="IPR018247">
    <property type="entry name" value="EF_Hand_1_Ca_BS"/>
</dbReference>
<dbReference type="OMA" id="YPPNAWA"/>
<dbReference type="EMBL" id="LT554871">
    <property type="protein sequence ID" value="SAM07941.1"/>
    <property type="molecule type" value="Genomic_DNA"/>
</dbReference>
<dbReference type="PROSITE" id="PS00018">
    <property type="entry name" value="EF_HAND_1"/>
    <property type="match status" value="1"/>
</dbReference>
<dbReference type="InParanoid" id="A0A163MRQ3"/>
<feature type="region of interest" description="Disordered" evidence="1">
    <location>
        <begin position="1"/>
        <end position="26"/>
    </location>
</feature>
<evidence type="ECO:0000256" key="1">
    <source>
        <dbReference type="SAM" id="MobiDB-lite"/>
    </source>
</evidence>
<dbReference type="Proteomes" id="UP000078561">
    <property type="component" value="Unassembled WGS sequence"/>
</dbReference>
<feature type="compositionally biased region" description="Polar residues" evidence="1">
    <location>
        <begin position="361"/>
        <end position="388"/>
    </location>
</feature>
<proteinExistence type="predicted"/>
<accession>A0A163MRQ3</accession>
<feature type="compositionally biased region" description="Basic and acidic residues" evidence="1">
    <location>
        <begin position="129"/>
        <end position="140"/>
    </location>
</feature>
<feature type="region of interest" description="Disordered" evidence="1">
    <location>
        <begin position="331"/>
        <end position="395"/>
    </location>
</feature>
<dbReference type="AlphaFoldDB" id="A0A163MRQ3"/>
<dbReference type="STRING" id="4829.A0A163MRQ3"/>
<keyword evidence="3" id="KW-1185">Reference proteome</keyword>
<reference evidence="2" key="1">
    <citation type="submission" date="2016-04" db="EMBL/GenBank/DDBJ databases">
        <authorList>
            <person name="Evans L.H."/>
            <person name="Alamgir A."/>
            <person name="Owens N."/>
            <person name="Weber N.D."/>
            <person name="Virtaneva K."/>
            <person name="Barbian K."/>
            <person name="Babar A."/>
            <person name="Rosenke K."/>
        </authorList>
    </citation>
    <scope>NUCLEOTIDE SEQUENCE [LARGE SCALE GENOMIC DNA]</scope>
    <source>
        <strain evidence="2">CBS 101.48</strain>
    </source>
</reference>
<sequence>MNSALPHHSDPSINSKAPTSTSLPALPTTCKEEEEKLLVSWQKDMADFLTGIGLDETRRCFDTELLVLSRYHQSQLPHALENLVDQLLKALEQHVTTKEKFLANGSLPPSTAGTERTNGLLYAKKRKRNSGDDDKLHGDNEIDGNDDDNLSDSDYQDVAKRMDPEQVQIRASDSQVQQRINTYIQAKQSDVDISNRTEFLNRPDPKGEDVTCARADAREINRNIQMKFDVVNNEDGPLARSLVPTAPEKQQHQQQQSIYTIGNGENNNCQKNQVATQAMEERLGNLESHLNVQFERHSIRPFTWMERISILETTLMDIEKKYPTWAAVHFNQPNRTYPPPPPVTLITRPLPSPSPSPSPSAKSTNDKPASVDFLSSQIIPQEQQSNPTLKLVGRSKSSLTRAVLEQLERRKQLQSSSSNQS</sequence>
<evidence type="ECO:0000313" key="2">
    <source>
        <dbReference type="EMBL" id="SAM07941.1"/>
    </source>
</evidence>
<organism evidence="2">
    <name type="scientific">Absidia glauca</name>
    <name type="common">Pin mould</name>
    <dbReference type="NCBI Taxonomy" id="4829"/>
    <lineage>
        <taxon>Eukaryota</taxon>
        <taxon>Fungi</taxon>
        <taxon>Fungi incertae sedis</taxon>
        <taxon>Mucoromycota</taxon>
        <taxon>Mucoromycotina</taxon>
        <taxon>Mucoromycetes</taxon>
        <taxon>Mucorales</taxon>
        <taxon>Cunninghamellaceae</taxon>
        <taxon>Absidia</taxon>
    </lineage>
</organism>
<protein>
    <submittedName>
        <fullName evidence="2">Uncharacterized protein</fullName>
    </submittedName>
</protein>
<name>A0A163MRQ3_ABSGL</name>
<evidence type="ECO:0000313" key="3">
    <source>
        <dbReference type="Proteomes" id="UP000078561"/>
    </source>
</evidence>
<feature type="region of interest" description="Disordered" evidence="1">
    <location>
        <begin position="102"/>
        <end position="154"/>
    </location>
</feature>
<gene>
    <name evidence="2" type="primary">ABSGL_13599.1 scaffold 14267</name>
</gene>
<feature type="compositionally biased region" description="Polar residues" evidence="1">
    <location>
        <begin position="107"/>
        <end position="117"/>
    </location>
</feature>